<evidence type="ECO:0000313" key="9">
    <source>
        <dbReference type="Proteomes" id="UP000004310"/>
    </source>
</evidence>
<evidence type="ECO:0000256" key="4">
    <source>
        <dbReference type="ARBA" id="ARBA00023237"/>
    </source>
</evidence>
<feature type="chain" id="PRO_5004172667" evidence="6">
    <location>
        <begin position="31"/>
        <end position="228"/>
    </location>
</feature>
<dbReference type="Pfam" id="PF13505">
    <property type="entry name" value="OMP_b-brl"/>
    <property type="match status" value="1"/>
</dbReference>
<dbReference type="InterPro" id="IPR051692">
    <property type="entry name" value="OMP-like"/>
</dbReference>
<sequence length="228" mass="23524">MEAMALRLKTTMVLATIALALPLAAMPAHAQDNASETAFPDSRIPESAPPVAIWSGPYAGTFVGYNVSRFDNLRGASISGDGVAGGAYAGFNLQDGSLVYGVEGDVGGAGFDATRRNALGNLDLSGESNVFGSLRGRVGVDVDPFLVYGTGGLAIAETELSLGGVSDSEASVGYTIGAGVEAQVTDSIRTRLEYRYSDFGSSDYDLGRTSVSSGFDEHSVRAGVSLNF</sequence>
<dbReference type="GO" id="GO:0009279">
    <property type="term" value="C:cell outer membrane"/>
    <property type="evidence" value="ECO:0007669"/>
    <property type="project" value="UniProtKB-SubCell"/>
</dbReference>
<feature type="domain" description="Outer membrane protein beta-barrel" evidence="7">
    <location>
        <begin position="18"/>
        <end position="228"/>
    </location>
</feature>
<accession>Q0G479</accession>
<dbReference type="SUPFAM" id="SSF56925">
    <property type="entry name" value="OMPA-like"/>
    <property type="match status" value="1"/>
</dbReference>
<evidence type="ECO:0000256" key="5">
    <source>
        <dbReference type="ARBA" id="ARBA00038306"/>
    </source>
</evidence>
<evidence type="ECO:0000256" key="6">
    <source>
        <dbReference type="SAM" id="SignalP"/>
    </source>
</evidence>
<evidence type="ECO:0000259" key="7">
    <source>
        <dbReference type="Pfam" id="PF13505"/>
    </source>
</evidence>
<evidence type="ECO:0000256" key="1">
    <source>
        <dbReference type="ARBA" id="ARBA00004442"/>
    </source>
</evidence>
<organism evidence="8 9">
    <name type="scientific">Fulvimarina pelagi HTCC2506</name>
    <dbReference type="NCBI Taxonomy" id="314231"/>
    <lineage>
        <taxon>Bacteria</taxon>
        <taxon>Pseudomonadati</taxon>
        <taxon>Pseudomonadota</taxon>
        <taxon>Alphaproteobacteria</taxon>
        <taxon>Hyphomicrobiales</taxon>
        <taxon>Aurantimonadaceae</taxon>
        <taxon>Fulvimarina</taxon>
    </lineage>
</organism>
<dbReference type="eggNOG" id="COG3637">
    <property type="taxonomic scope" value="Bacteria"/>
</dbReference>
<dbReference type="InterPro" id="IPR011250">
    <property type="entry name" value="OMP/PagP_B-barrel"/>
</dbReference>
<dbReference type="HOGENOM" id="CLU_037100_4_0_5"/>
<dbReference type="AlphaFoldDB" id="Q0G479"/>
<keyword evidence="4" id="KW-0998">Cell outer membrane</keyword>
<dbReference type="InterPro" id="IPR027385">
    <property type="entry name" value="Beta-barrel_OMP"/>
</dbReference>
<dbReference type="PANTHER" id="PTHR34001">
    <property type="entry name" value="BLL7405 PROTEIN"/>
    <property type="match status" value="1"/>
</dbReference>
<comment type="similarity">
    <text evidence="5">Belongs to the Omp25/RopB family.</text>
</comment>
<dbReference type="STRING" id="217511.GCA_001463845_03401"/>
<keyword evidence="3" id="KW-0472">Membrane</keyword>
<reference evidence="8 9" key="1">
    <citation type="journal article" date="2010" name="J. Bacteriol.">
        <title>Genome sequence of Fulvimarina pelagi HTCC2506T, a Mn(II)-oxidizing alphaproteobacterium possessing an aerobic anoxygenic photosynthetic gene cluster and Xanthorhodopsin.</title>
        <authorList>
            <person name="Kang I."/>
            <person name="Oh H.M."/>
            <person name="Lim S.I."/>
            <person name="Ferriera S."/>
            <person name="Giovannoni S.J."/>
            <person name="Cho J.C."/>
        </authorList>
    </citation>
    <scope>NUCLEOTIDE SEQUENCE [LARGE SCALE GENOMIC DNA]</scope>
    <source>
        <strain evidence="8 9">HTCC2506</strain>
    </source>
</reference>
<dbReference type="PANTHER" id="PTHR34001:SF3">
    <property type="entry name" value="BLL7405 PROTEIN"/>
    <property type="match status" value="1"/>
</dbReference>
<dbReference type="Proteomes" id="UP000004310">
    <property type="component" value="Unassembled WGS sequence"/>
</dbReference>
<evidence type="ECO:0000256" key="2">
    <source>
        <dbReference type="ARBA" id="ARBA00022729"/>
    </source>
</evidence>
<protein>
    <submittedName>
        <fullName evidence="8">Outer membrane protein</fullName>
    </submittedName>
</protein>
<dbReference type="Gene3D" id="2.40.160.20">
    <property type="match status" value="1"/>
</dbReference>
<keyword evidence="9" id="KW-1185">Reference proteome</keyword>
<keyword evidence="2 6" id="KW-0732">Signal</keyword>
<evidence type="ECO:0000313" key="8">
    <source>
        <dbReference type="EMBL" id="EAU41602.1"/>
    </source>
</evidence>
<comment type="caution">
    <text evidence="8">The sequence shown here is derived from an EMBL/GenBank/DDBJ whole genome shotgun (WGS) entry which is preliminary data.</text>
</comment>
<dbReference type="EMBL" id="AATP01000002">
    <property type="protein sequence ID" value="EAU41602.1"/>
    <property type="molecule type" value="Genomic_DNA"/>
</dbReference>
<name>Q0G479_9HYPH</name>
<dbReference type="RefSeq" id="WP_007067977.1">
    <property type="nucleotide sequence ID" value="NZ_DS022272.1"/>
</dbReference>
<comment type="subcellular location">
    <subcellularLocation>
        <location evidence="1">Cell outer membrane</location>
    </subcellularLocation>
</comment>
<proteinExistence type="inferred from homology"/>
<gene>
    <name evidence="8" type="ORF">FP2506_14254</name>
</gene>
<evidence type="ECO:0000256" key="3">
    <source>
        <dbReference type="ARBA" id="ARBA00023136"/>
    </source>
</evidence>
<feature type="signal peptide" evidence="6">
    <location>
        <begin position="1"/>
        <end position="30"/>
    </location>
</feature>